<dbReference type="OrthoDB" id="4188458at2759"/>
<name>A0A8H7YIV5_AJECA</name>
<organism evidence="1 2">
    <name type="scientific">Ajellomyces capsulatus</name>
    <name type="common">Darling's disease fungus</name>
    <name type="synonym">Histoplasma capsulatum</name>
    <dbReference type="NCBI Taxonomy" id="5037"/>
    <lineage>
        <taxon>Eukaryota</taxon>
        <taxon>Fungi</taxon>
        <taxon>Dikarya</taxon>
        <taxon>Ascomycota</taxon>
        <taxon>Pezizomycotina</taxon>
        <taxon>Eurotiomycetes</taxon>
        <taxon>Eurotiomycetidae</taxon>
        <taxon>Onygenales</taxon>
        <taxon>Ajellomycetaceae</taxon>
        <taxon>Histoplasma</taxon>
    </lineage>
</organism>
<dbReference type="EMBL" id="JAEVHI010000005">
    <property type="protein sequence ID" value="KAG5290324.1"/>
    <property type="molecule type" value="Genomic_DNA"/>
</dbReference>
<dbReference type="Proteomes" id="UP000670092">
    <property type="component" value="Unassembled WGS sequence"/>
</dbReference>
<protein>
    <submittedName>
        <fullName evidence="1">Uncharacterized protein</fullName>
    </submittedName>
</protein>
<comment type="caution">
    <text evidence="1">The sequence shown here is derived from an EMBL/GenBank/DDBJ whole genome shotgun (WGS) entry which is preliminary data.</text>
</comment>
<sequence length="85" mass="9474">MASTTQRETPSYLLDPHHRFCVGKNTIIDCPECNGNLRNVCVLCRQKRIVRYPCWNCQPQEAVRQAMALGSAQVPAVKISGTNGK</sequence>
<dbReference type="VEuPathDB" id="FungiDB:I7I52_07318"/>
<accession>A0A8H7YIV5</accession>
<evidence type="ECO:0000313" key="2">
    <source>
        <dbReference type="Proteomes" id="UP000670092"/>
    </source>
</evidence>
<reference evidence="1 2" key="1">
    <citation type="submission" date="2021-01" db="EMBL/GenBank/DDBJ databases">
        <title>Chromosome-level genome assembly of a human fungal pathogen reveals clustering of transcriptionally co-regulated genes.</title>
        <authorList>
            <person name="Voorhies M."/>
            <person name="Cohen S."/>
            <person name="Shea T.P."/>
            <person name="Petrus S."/>
            <person name="Munoz J.F."/>
            <person name="Poplawski S."/>
            <person name="Goldman W.E."/>
            <person name="Michael T."/>
            <person name="Cuomo C.A."/>
            <person name="Sil A."/>
            <person name="Beyhan S."/>
        </authorList>
    </citation>
    <scope>NUCLEOTIDE SEQUENCE [LARGE SCALE GENOMIC DNA]</scope>
    <source>
        <strain evidence="1 2">G184AR</strain>
    </source>
</reference>
<evidence type="ECO:0000313" key="1">
    <source>
        <dbReference type="EMBL" id="KAG5290324.1"/>
    </source>
</evidence>
<gene>
    <name evidence="1" type="ORF">I7I52_07318</name>
</gene>
<dbReference type="AlphaFoldDB" id="A0A8H7YIV5"/>
<proteinExistence type="predicted"/>